<evidence type="ECO:0000313" key="2">
    <source>
        <dbReference type="Proteomes" id="UP000694853"/>
    </source>
</evidence>
<feature type="domain" description="Reverse transcriptase zinc-binding" evidence="1">
    <location>
        <begin position="85"/>
        <end position="166"/>
    </location>
</feature>
<dbReference type="Proteomes" id="UP000694853">
    <property type="component" value="Unplaced"/>
</dbReference>
<evidence type="ECO:0000259" key="1">
    <source>
        <dbReference type="Pfam" id="PF13966"/>
    </source>
</evidence>
<dbReference type="RefSeq" id="XP_027348307.1">
    <property type="nucleotide sequence ID" value="XM_027492506.1"/>
</dbReference>
<reference evidence="2" key="1">
    <citation type="journal article" date="2019" name="Toxins">
        <title>Detection of Abrin-Like and Prepropulchellin-Like Toxin Genes and Transcripts Using Whole Genome Sequencing and Full-Length Transcript Sequencing of Abrus precatorius.</title>
        <authorList>
            <person name="Hovde B.T."/>
            <person name="Daligault H.E."/>
            <person name="Hanschen E.R."/>
            <person name="Kunde Y.A."/>
            <person name="Johnson M.B."/>
            <person name="Starkenburg S.R."/>
            <person name="Johnson S.L."/>
        </authorList>
    </citation>
    <scope>NUCLEOTIDE SEQUENCE [LARGE SCALE GENOMIC DNA]</scope>
</reference>
<organism evidence="2 3">
    <name type="scientific">Abrus precatorius</name>
    <name type="common">Indian licorice</name>
    <name type="synonym">Glycine abrus</name>
    <dbReference type="NCBI Taxonomy" id="3816"/>
    <lineage>
        <taxon>Eukaryota</taxon>
        <taxon>Viridiplantae</taxon>
        <taxon>Streptophyta</taxon>
        <taxon>Embryophyta</taxon>
        <taxon>Tracheophyta</taxon>
        <taxon>Spermatophyta</taxon>
        <taxon>Magnoliopsida</taxon>
        <taxon>eudicotyledons</taxon>
        <taxon>Gunneridae</taxon>
        <taxon>Pentapetalae</taxon>
        <taxon>rosids</taxon>
        <taxon>fabids</taxon>
        <taxon>Fabales</taxon>
        <taxon>Fabaceae</taxon>
        <taxon>Papilionoideae</taxon>
        <taxon>50 kb inversion clade</taxon>
        <taxon>NPAAA clade</taxon>
        <taxon>indigoferoid/millettioid clade</taxon>
        <taxon>Abreae</taxon>
        <taxon>Abrus</taxon>
    </lineage>
</organism>
<protein>
    <submittedName>
        <fullName evidence="3">Uncharacterized protein LOC113859826</fullName>
    </submittedName>
</protein>
<dbReference type="AlphaFoldDB" id="A0A8B8KWM2"/>
<sequence>MTIRFWKDSWIPNINNLASFALYPLNEDELDDPMTLFSNLVCWNWPKIRQILPMHICNLIAGCDPPLLTNDNDQVFWNLEGNGKFSLRSAYSLLSNYNHENLGRNHNFNLIWDCKALPRFSVFLWKVAHGRLLTNAERFNRNMTSSSLCPRCNEAPETVIHVLRDC</sequence>
<dbReference type="GeneID" id="113859826"/>
<reference evidence="3" key="2">
    <citation type="submission" date="2025-08" db="UniProtKB">
        <authorList>
            <consortium name="RefSeq"/>
        </authorList>
    </citation>
    <scope>IDENTIFICATION</scope>
    <source>
        <tissue evidence="3">Young leaves</tissue>
    </source>
</reference>
<name>A0A8B8KWM2_ABRPR</name>
<evidence type="ECO:0000313" key="3">
    <source>
        <dbReference type="RefSeq" id="XP_027348307.1"/>
    </source>
</evidence>
<gene>
    <name evidence="3" type="primary">LOC113859826</name>
</gene>
<dbReference type="OrthoDB" id="1436347at2759"/>
<dbReference type="InterPro" id="IPR026960">
    <property type="entry name" value="RVT-Znf"/>
</dbReference>
<dbReference type="KEGG" id="aprc:113859826"/>
<keyword evidence="2" id="KW-1185">Reference proteome</keyword>
<proteinExistence type="predicted"/>
<dbReference type="Pfam" id="PF13966">
    <property type="entry name" value="zf-RVT"/>
    <property type="match status" value="1"/>
</dbReference>
<accession>A0A8B8KWM2</accession>